<dbReference type="Proteomes" id="UP000783102">
    <property type="component" value="Unassembled WGS sequence"/>
</dbReference>
<sequence>MRAFIKRLILLGGLLAMCSLAQANEKIAYQNWAVEIGPDTTEAYTANESASTFGLFCGGTTCVFYLKPNLNCAPNTKNSVLMNTGITSAALGMQCTQIGQYYFQILDPFDVVLNALKTGDSIGFAVALQGGAFSVARFSLQGALPAIQKAIDEAARKKMPPAPNQQMVPQNRPGFKDITL</sequence>
<evidence type="ECO:0000256" key="1">
    <source>
        <dbReference type="SAM" id="MobiDB-lite"/>
    </source>
</evidence>
<gene>
    <name evidence="4" type="ORF">G6693_00010</name>
    <name evidence="3" type="ORF">G6731_03465</name>
</gene>
<feature type="region of interest" description="Disordered" evidence="1">
    <location>
        <begin position="158"/>
        <end position="180"/>
    </location>
</feature>
<evidence type="ECO:0000313" key="4">
    <source>
        <dbReference type="EMBL" id="MBT8590319.1"/>
    </source>
</evidence>
<organism evidence="3 5">
    <name type="scientific">Polynucleobacter paneuropaeus</name>
    <dbReference type="NCBI Taxonomy" id="2527775"/>
    <lineage>
        <taxon>Bacteria</taxon>
        <taxon>Pseudomonadati</taxon>
        <taxon>Pseudomonadota</taxon>
        <taxon>Betaproteobacteria</taxon>
        <taxon>Burkholderiales</taxon>
        <taxon>Burkholderiaceae</taxon>
        <taxon>Polynucleobacter</taxon>
    </lineage>
</organism>
<name>A0A9Q2WII2_9BURK</name>
<proteinExistence type="predicted"/>
<evidence type="ECO:0000313" key="5">
    <source>
        <dbReference type="Proteomes" id="UP000783102"/>
    </source>
</evidence>
<protein>
    <submittedName>
        <fullName evidence="3">Uncharacterized protein</fullName>
    </submittedName>
</protein>
<dbReference type="GeneID" id="66832384"/>
<dbReference type="Proteomes" id="UP000762271">
    <property type="component" value="Unassembled WGS sequence"/>
</dbReference>
<reference evidence="3" key="1">
    <citation type="journal article" date="2021" name="Genome Biol. Evol.">
        <title>Continental-Scale Gene Flow Prevents Allopatric Divergence of Pelagic Freshwater Bacteria.</title>
        <authorList>
            <person name="Hoetzinger M."/>
            <person name="Pitt A."/>
            <person name="Huemer A."/>
            <person name="Hahn M.W."/>
        </authorList>
    </citation>
    <scope>NUCLEOTIDE SEQUENCE</scope>
    <source>
        <strain evidence="4">AP-YLGG-20-G6</strain>
        <strain evidence="3">SM1-W8</strain>
    </source>
</reference>
<dbReference type="EMBL" id="JAANEY010000001">
    <property type="protein sequence ID" value="MBT8551011.1"/>
    <property type="molecule type" value="Genomic_DNA"/>
</dbReference>
<evidence type="ECO:0000256" key="2">
    <source>
        <dbReference type="SAM" id="SignalP"/>
    </source>
</evidence>
<accession>A0A9Q2WII2</accession>
<evidence type="ECO:0000313" key="3">
    <source>
        <dbReference type="EMBL" id="MBT8551011.1"/>
    </source>
</evidence>
<feature type="signal peptide" evidence="2">
    <location>
        <begin position="1"/>
        <end position="23"/>
    </location>
</feature>
<dbReference type="AlphaFoldDB" id="A0A9Q2WII2"/>
<keyword evidence="2" id="KW-0732">Signal</keyword>
<dbReference type="EMBL" id="JAANGI010000001">
    <property type="protein sequence ID" value="MBT8590319.1"/>
    <property type="molecule type" value="Genomic_DNA"/>
</dbReference>
<comment type="caution">
    <text evidence="3">The sequence shown here is derived from an EMBL/GenBank/DDBJ whole genome shotgun (WGS) entry which is preliminary data.</text>
</comment>
<feature type="chain" id="PRO_5041585915" evidence="2">
    <location>
        <begin position="24"/>
        <end position="180"/>
    </location>
</feature>
<dbReference type="RefSeq" id="WP_112209356.1">
    <property type="nucleotide sequence ID" value="NZ_CP049680.1"/>
</dbReference>